<name>A0A0E9W4P1_ANGAN</name>
<evidence type="ECO:0000313" key="2">
    <source>
        <dbReference type="EMBL" id="JAH84458.1"/>
    </source>
</evidence>
<protein>
    <submittedName>
        <fullName evidence="2">Uncharacterized protein</fullName>
    </submittedName>
</protein>
<organism evidence="2">
    <name type="scientific">Anguilla anguilla</name>
    <name type="common">European freshwater eel</name>
    <name type="synonym">Muraena anguilla</name>
    <dbReference type="NCBI Taxonomy" id="7936"/>
    <lineage>
        <taxon>Eukaryota</taxon>
        <taxon>Metazoa</taxon>
        <taxon>Chordata</taxon>
        <taxon>Craniata</taxon>
        <taxon>Vertebrata</taxon>
        <taxon>Euteleostomi</taxon>
        <taxon>Actinopterygii</taxon>
        <taxon>Neopterygii</taxon>
        <taxon>Teleostei</taxon>
        <taxon>Anguilliformes</taxon>
        <taxon>Anguillidae</taxon>
        <taxon>Anguilla</taxon>
    </lineage>
</organism>
<reference evidence="2" key="1">
    <citation type="submission" date="2014-11" db="EMBL/GenBank/DDBJ databases">
        <authorList>
            <person name="Amaro Gonzalez C."/>
        </authorList>
    </citation>
    <scope>NUCLEOTIDE SEQUENCE</scope>
</reference>
<dbReference type="EMBL" id="GBXM01024119">
    <property type="protein sequence ID" value="JAH84458.1"/>
    <property type="molecule type" value="Transcribed_RNA"/>
</dbReference>
<feature type="transmembrane region" description="Helical" evidence="1">
    <location>
        <begin position="9"/>
        <end position="30"/>
    </location>
</feature>
<proteinExistence type="predicted"/>
<sequence>MCVYVRMSVYIYIVHTVYSLSLLSLIVTIVQ</sequence>
<evidence type="ECO:0000256" key="1">
    <source>
        <dbReference type="SAM" id="Phobius"/>
    </source>
</evidence>
<keyword evidence="1" id="KW-1133">Transmembrane helix</keyword>
<reference evidence="2" key="2">
    <citation type="journal article" date="2015" name="Fish Shellfish Immunol.">
        <title>Early steps in the European eel (Anguilla anguilla)-Vibrio vulnificus interaction in the gills: Role of the RtxA13 toxin.</title>
        <authorList>
            <person name="Callol A."/>
            <person name="Pajuelo D."/>
            <person name="Ebbesson L."/>
            <person name="Teles M."/>
            <person name="MacKenzie S."/>
            <person name="Amaro C."/>
        </authorList>
    </citation>
    <scope>NUCLEOTIDE SEQUENCE</scope>
</reference>
<dbReference type="AlphaFoldDB" id="A0A0E9W4P1"/>
<keyword evidence="1" id="KW-0812">Transmembrane</keyword>
<accession>A0A0E9W4P1</accession>
<keyword evidence="1" id="KW-0472">Membrane</keyword>